<organism evidence="1 2">
    <name type="scientific">Cyphomyrmex costatus</name>
    <dbReference type="NCBI Taxonomy" id="456900"/>
    <lineage>
        <taxon>Eukaryota</taxon>
        <taxon>Metazoa</taxon>
        <taxon>Ecdysozoa</taxon>
        <taxon>Arthropoda</taxon>
        <taxon>Hexapoda</taxon>
        <taxon>Insecta</taxon>
        <taxon>Pterygota</taxon>
        <taxon>Neoptera</taxon>
        <taxon>Endopterygota</taxon>
        <taxon>Hymenoptera</taxon>
        <taxon>Apocrita</taxon>
        <taxon>Aculeata</taxon>
        <taxon>Formicoidea</taxon>
        <taxon>Formicidae</taxon>
        <taxon>Myrmicinae</taxon>
        <taxon>Cyphomyrmex</taxon>
    </lineage>
</organism>
<gene>
    <name evidence="1" type="ORF">ALC62_02689</name>
</gene>
<accession>A0A195D0F4</accession>
<sequence length="177" mass="19759">MRAPFNKINFVISHDTFAIFHCRYGGCTDPDRCGNGDFTDLSKLDIHTRSKSTRIKKAANTYSWGTHRPWAARGTGGTFQCDIRRRCAGAWARTDIRRAIWDWESPRPRAADSRCRARSLDAPPASRPDAKIDGRQRLLCWSSMKADLPLWETGVLDVVLSPPLPPGGPGVTEPRPA</sequence>
<dbReference type="Proteomes" id="UP000078542">
    <property type="component" value="Unassembled WGS sequence"/>
</dbReference>
<proteinExistence type="predicted"/>
<dbReference type="EMBL" id="KQ977012">
    <property type="protein sequence ID" value="KYN06352.1"/>
    <property type="molecule type" value="Genomic_DNA"/>
</dbReference>
<evidence type="ECO:0000313" key="1">
    <source>
        <dbReference type="EMBL" id="KYN06352.1"/>
    </source>
</evidence>
<reference evidence="1 2" key="1">
    <citation type="submission" date="2016-03" db="EMBL/GenBank/DDBJ databases">
        <title>Cyphomyrmex costatus WGS genome.</title>
        <authorList>
            <person name="Nygaard S."/>
            <person name="Hu H."/>
            <person name="Boomsma J."/>
            <person name="Zhang G."/>
        </authorList>
    </citation>
    <scope>NUCLEOTIDE SEQUENCE [LARGE SCALE GENOMIC DNA]</scope>
    <source>
        <strain evidence="1">MS0001</strain>
        <tissue evidence="1">Whole body</tissue>
    </source>
</reference>
<name>A0A195D0F4_9HYME</name>
<protein>
    <submittedName>
        <fullName evidence="1">Uncharacterized protein</fullName>
    </submittedName>
</protein>
<evidence type="ECO:0000313" key="2">
    <source>
        <dbReference type="Proteomes" id="UP000078542"/>
    </source>
</evidence>
<keyword evidence="2" id="KW-1185">Reference proteome</keyword>
<dbReference type="AlphaFoldDB" id="A0A195D0F4"/>